<dbReference type="FunFam" id="1.10.860.10:FF:000001">
    <property type="entry name" value="Replicative DNA helicase"/>
    <property type="match status" value="1"/>
</dbReference>
<dbReference type="GO" id="GO:0003677">
    <property type="term" value="F:DNA binding"/>
    <property type="evidence" value="ECO:0007669"/>
    <property type="project" value="UniProtKB-UniRule"/>
</dbReference>
<dbReference type="InterPro" id="IPR007694">
    <property type="entry name" value="DNA_helicase_DnaB-like_C"/>
</dbReference>
<dbReference type="InterPro" id="IPR036844">
    <property type="entry name" value="Hint_dom_sf"/>
</dbReference>
<dbReference type="PANTHER" id="PTHR30153">
    <property type="entry name" value="REPLICATIVE DNA HELICASE DNAB"/>
    <property type="match status" value="1"/>
</dbReference>
<dbReference type="Pfam" id="PF14890">
    <property type="entry name" value="Intein_splicing"/>
    <property type="match status" value="1"/>
</dbReference>
<dbReference type="Proteomes" id="UP000248706">
    <property type="component" value="Unassembled WGS sequence"/>
</dbReference>
<keyword evidence="8" id="KW-0068">Autocatalytic cleavage</keyword>
<keyword evidence="3 16" id="KW-0235">DNA replication</keyword>
<dbReference type="PRINTS" id="PR00379">
    <property type="entry name" value="INTEIN"/>
</dbReference>
<comment type="similarity">
    <text evidence="1 16">Belongs to the helicase family. DnaB subfamily.</text>
</comment>
<keyword evidence="4" id="KW-0677">Repeat</keyword>
<accession>A0A328VHG5</accession>
<feature type="domain" description="SF4 helicase" evidence="17">
    <location>
        <begin position="173"/>
        <end position="381"/>
    </location>
</feature>
<name>A0A328VHG5_9CHLR</name>
<dbReference type="AlphaFoldDB" id="A0A328VHG5"/>
<dbReference type="SMART" id="SM00305">
    <property type="entry name" value="HintC"/>
    <property type="match status" value="1"/>
</dbReference>
<keyword evidence="9 16" id="KW-0067">ATP-binding</keyword>
<dbReference type="GO" id="GO:0005829">
    <property type="term" value="C:cytosol"/>
    <property type="evidence" value="ECO:0007669"/>
    <property type="project" value="TreeGrafter"/>
</dbReference>
<dbReference type="InterPro" id="IPR027417">
    <property type="entry name" value="P-loop_NTPase"/>
</dbReference>
<dbReference type="Pfam" id="PF00772">
    <property type="entry name" value="DnaB"/>
    <property type="match status" value="1"/>
</dbReference>
<keyword evidence="2 16" id="KW-0639">Primosome</keyword>
<gene>
    <name evidence="18" type="ORF">A4R35_15120</name>
</gene>
<dbReference type="EC" id="5.6.2.3" evidence="15 16"/>
<dbReference type="NCBIfam" id="TIGR00665">
    <property type="entry name" value="DnaB"/>
    <property type="match status" value="1"/>
</dbReference>
<dbReference type="InterPro" id="IPR006141">
    <property type="entry name" value="Intein_N"/>
</dbReference>
<keyword evidence="19" id="KW-1185">Reference proteome</keyword>
<evidence type="ECO:0000256" key="2">
    <source>
        <dbReference type="ARBA" id="ARBA00022515"/>
    </source>
</evidence>
<dbReference type="GO" id="GO:0016539">
    <property type="term" value="P:intein-mediated protein splicing"/>
    <property type="evidence" value="ECO:0007669"/>
    <property type="project" value="InterPro"/>
</dbReference>
<keyword evidence="11 16" id="KW-0238">DNA-binding</keyword>
<dbReference type="GO" id="GO:0043139">
    <property type="term" value="F:5'-3' DNA helicase activity"/>
    <property type="evidence" value="ECO:0007669"/>
    <property type="project" value="UniProtKB-EC"/>
</dbReference>
<dbReference type="Pfam" id="PF03796">
    <property type="entry name" value="DnaB_C"/>
    <property type="match status" value="1"/>
</dbReference>
<dbReference type="PROSITE" id="PS51199">
    <property type="entry name" value="SF4_HELICASE"/>
    <property type="match status" value="2"/>
</dbReference>
<evidence type="ECO:0000256" key="6">
    <source>
        <dbReference type="ARBA" id="ARBA00022801"/>
    </source>
</evidence>
<dbReference type="SUPFAM" id="SSF48024">
    <property type="entry name" value="N-terminal domain of DnaB helicase"/>
    <property type="match status" value="1"/>
</dbReference>
<sequence>MEKLLPQNIEAECGVLGSILIDPEAIIQVADFLRPEDFYRDAHRAIYEVMLQLYERHEPADFITLCDELERQGKLEEVGGASYITSLVNQVPTSGNIEYYGRIVERTAVLRRLIHAAGQIAAIAYEEGDADVALDKAERLIFEIGRRRLRSDFSLLSEILSEYLNKLDQLHERRGAIVGVPTGFSDLDRLTGGLQRSDLIILAARPSLGKTSLALSMAHNAAVRFQQTVAIFSLEMSKEQLVQRLLSMEAGVDQQRLRTGWIDDEEWERIMLATQRLAEAPIWIDDTASISTAEMRSKARRLQAEQGVDLIIVDYLQLMQTTSGSARRNENRVQEISEISRTLKALARELNVPVLALAQLSRAVETRQSKVPQLSDLRESGCLAGETAVYLADEGVCCPIERLMGRQGFRVLALNPATQRLEAAPVTRAFATGRRPVYRLTTAGGQQVRATANHRFLTRSGWLRLDELGAGQAVALPRALPSAVWSGPGHALQTAEAGAGDVIWDRVEAIVPAGEAEVYDLTVAGLHNFVAADLVVHNSIEQDADVVMFIYRDDVYNPDSERKNIADIIVAKHRNGPVGEVSLYFQASHTRFCDLELSPPPE</sequence>
<dbReference type="InterPro" id="IPR003586">
    <property type="entry name" value="Hint_dom_C"/>
</dbReference>
<dbReference type="RefSeq" id="WP_112430789.1">
    <property type="nucleotide sequence ID" value="NZ_MCIF01000002.1"/>
</dbReference>
<evidence type="ECO:0000256" key="8">
    <source>
        <dbReference type="ARBA" id="ARBA00022813"/>
    </source>
</evidence>
<evidence type="ECO:0000313" key="19">
    <source>
        <dbReference type="Proteomes" id="UP000248706"/>
    </source>
</evidence>
<dbReference type="SUPFAM" id="SSF51294">
    <property type="entry name" value="Hedgehog/intein (Hint) domain"/>
    <property type="match status" value="1"/>
</dbReference>
<comment type="function">
    <text evidence="16">The main replicative DNA helicase, it participates in initiation and elongation during chromosome replication. Travels ahead of the DNA replisome, separating dsDNA into templates for DNA synthesis. A processive ATP-dependent 5'-3' DNA helicase it has DNA-dependent ATPase activity.</text>
</comment>
<proteinExistence type="inferred from homology"/>
<dbReference type="SUPFAM" id="SSF52540">
    <property type="entry name" value="P-loop containing nucleoside triphosphate hydrolases"/>
    <property type="match status" value="1"/>
</dbReference>
<dbReference type="SMART" id="SM00306">
    <property type="entry name" value="HintN"/>
    <property type="match status" value="1"/>
</dbReference>
<feature type="domain" description="SF4 helicase" evidence="17">
    <location>
        <begin position="539"/>
        <end position="599"/>
    </location>
</feature>
<evidence type="ECO:0000256" key="11">
    <source>
        <dbReference type="ARBA" id="ARBA00023125"/>
    </source>
</evidence>
<protein>
    <recommendedName>
        <fullName evidence="15 16">Replicative DNA helicase</fullName>
        <ecNumber evidence="15 16">5.6.2.3</ecNumber>
    </recommendedName>
</protein>
<keyword evidence="6 16" id="KW-0378">Hydrolase</keyword>
<evidence type="ECO:0000256" key="14">
    <source>
        <dbReference type="ARBA" id="ARBA00048954"/>
    </source>
</evidence>
<dbReference type="PROSITE" id="PS50817">
    <property type="entry name" value="INTEIN_N_TER"/>
    <property type="match status" value="1"/>
</dbReference>
<keyword evidence="12" id="KW-0413">Isomerase</keyword>
<reference evidence="18 19" key="1">
    <citation type="submission" date="2016-08" db="EMBL/GenBank/DDBJ databases">
        <title>Analysis of Carbohydrate Active Enzymes in Thermogemmatispora T81 Reveals Carbohydrate Degradation Ability.</title>
        <authorList>
            <person name="Tomazini A."/>
            <person name="Lal S."/>
            <person name="Stott M."/>
            <person name="Henrissat B."/>
            <person name="Polikarpov I."/>
            <person name="Sparling R."/>
            <person name="Levin D.B."/>
        </authorList>
    </citation>
    <scope>NUCLEOTIDE SEQUENCE [LARGE SCALE GENOMIC DNA]</scope>
    <source>
        <strain evidence="18 19">T81</strain>
    </source>
</reference>
<dbReference type="InterPro" id="IPR007693">
    <property type="entry name" value="DNA_helicase_DnaB-like_N"/>
</dbReference>
<dbReference type="NCBIfam" id="TIGR01445">
    <property type="entry name" value="intein_Nterm"/>
    <property type="match status" value="1"/>
</dbReference>
<evidence type="ECO:0000256" key="4">
    <source>
        <dbReference type="ARBA" id="ARBA00022737"/>
    </source>
</evidence>
<dbReference type="OrthoDB" id="9773982at2"/>
<dbReference type="Gene3D" id="1.10.860.10">
    <property type="entry name" value="DNAb Helicase, Chain A"/>
    <property type="match status" value="1"/>
</dbReference>
<dbReference type="PROSITE" id="PS50818">
    <property type="entry name" value="INTEIN_C_TER"/>
    <property type="match status" value="1"/>
</dbReference>
<dbReference type="GO" id="GO:0006269">
    <property type="term" value="P:DNA replication, synthesis of primer"/>
    <property type="evidence" value="ECO:0007669"/>
    <property type="project" value="UniProtKB-UniRule"/>
</dbReference>
<dbReference type="InterPro" id="IPR036185">
    <property type="entry name" value="DNA_heli_DnaB-like_N_sf"/>
</dbReference>
<evidence type="ECO:0000256" key="9">
    <source>
        <dbReference type="ARBA" id="ARBA00022840"/>
    </source>
</evidence>
<evidence type="ECO:0000313" key="18">
    <source>
        <dbReference type="EMBL" id="RAQ96867.1"/>
    </source>
</evidence>
<dbReference type="CDD" id="cd00984">
    <property type="entry name" value="DnaB_C"/>
    <property type="match status" value="1"/>
</dbReference>
<evidence type="ECO:0000256" key="10">
    <source>
        <dbReference type="ARBA" id="ARBA00023000"/>
    </source>
</evidence>
<evidence type="ECO:0000256" key="1">
    <source>
        <dbReference type="ARBA" id="ARBA00008428"/>
    </source>
</evidence>
<keyword evidence="5 16" id="KW-0547">Nucleotide-binding</keyword>
<dbReference type="EMBL" id="MCIF01000002">
    <property type="protein sequence ID" value="RAQ96867.1"/>
    <property type="molecule type" value="Genomic_DNA"/>
</dbReference>
<evidence type="ECO:0000256" key="7">
    <source>
        <dbReference type="ARBA" id="ARBA00022806"/>
    </source>
</evidence>
<organism evidence="18 19">
    <name type="scientific">Thermogemmatispora tikiterensis</name>
    <dbReference type="NCBI Taxonomy" id="1825093"/>
    <lineage>
        <taxon>Bacteria</taxon>
        <taxon>Bacillati</taxon>
        <taxon>Chloroflexota</taxon>
        <taxon>Ktedonobacteria</taxon>
        <taxon>Thermogemmatisporales</taxon>
        <taxon>Thermogemmatisporaceae</taxon>
        <taxon>Thermogemmatispora</taxon>
    </lineage>
</organism>
<dbReference type="InterPro" id="IPR030934">
    <property type="entry name" value="Intein_C"/>
</dbReference>
<dbReference type="GO" id="GO:1990077">
    <property type="term" value="C:primosome complex"/>
    <property type="evidence" value="ECO:0007669"/>
    <property type="project" value="UniProtKB-UniRule"/>
</dbReference>
<evidence type="ECO:0000256" key="3">
    <source>
        <dbReference type="ARBA" id="ARBA00022705"/>
    </source>
</evidence>
<evidence type="ECO:0000256" key="12">
    <source>
        <dbReference type="ARBA" id="ARBA00023235"/>
    </source>
</evidence>
<keyword evidence="7 16" id="KW-0347">Helicase</keyword>
<dbReference type="InterPro" id="IPR016136">
    <property type="entry name" value="DNA_helicase_N/primase_C"/>
</dbReference>
<evidence type="ECO:0000256" key="5">
    <source>
        <dbReference type="ARBA" id="ARBA00022741"/>
    </source>
</evidence>
<evidence type="ECO:0000259" key="17">
    <source>
        <dbReference type="PROSITE" id="PS51199"/>
    </source>
</evidence>
<evidence type="ECO:0000256" key="16">
    <source>
        <dbReference type="RuleBase" id="RU362085"/>
    </source>
</evidence>
<dbReference type="NCBIfam" id="TIGR01443">
    <property type="entry name" value="intein_Cterm"/>
    <property type="match status" value="1"/>
</dbReference>
<dbReference type="Gene3D" id="3.40.50.300">
    <property type="entry name" value="P-loop containing nucleotide triphosphate hydrolases"/>
    <property type="match status" value="2"/>
</dbReference>
<comment type="function">
    <text evidence="13 16">The intein is an endonuclease.</text>
</comment>
<dbReference type="GO" id="GO:0016887">
    <property type="term" value="F:ATP hydrolysis activity"/>
    <property type="evidence" value="ECO:0007669"/>
    <property type="project" value="RHEA"/>
</dbReference>
<dbReference type="Gene3D" id="2.170.16.10">
    <property type="entry name" value="Hedgehog/Intein (Hint) domain"/>
    <property type="match status" value="1"/>
</dbReference>
<comment type="catalytic activity">
    <reaction evidence="14 16">
        <text>ATP + H2O = ADP + phosphate + H(+)</text>
        <dbReference type="Rhea" id="RHEA:13065"/>
        <dbReference type="ChEBI" id="CHEBI:15377"/>
        <dbReference type="ChEBI" id="CHEBI:15378"/>
        <dbReference type="ChEBI" id="CHEBI:30616"/>
        <dbReference type="ChEBI" id="CHEBI:43474"/>
        <dbReference type="ChEBI" id="CHEBI:456216"/>
        <dbReference type="EC" id="5.6.2.3"/>
    </reaction>
</comment>
<dbReference type="CDD" id="cd00081">
    <property type="entry name" value="Hint"/>
    <property type="match status" value="1"/>
</dbReference>
<comment type="caution">
    <text evidence="18">The sequence shown here is derived from an EMBL/GenBank/DDBJ whole genome shotgun (WGS) entry which is preliminary data.</text>
</comment>
<dbReference type="GO" id="GO:0005524">
    <property type="term" value="F:ATP binding"/>
    <property type="evidence" value="ECO:0007669"/>
    <property type="project" value="UniProtKB-UniRule"/>
</dbReference>
<evidence type="ECO:0000256" key="15">
    <source>
        <dbReference type="NCBIfam" id="TIGR00665"/>
    </source>
</evidence>
<dbReference type="PANTHER" id="PTHR30153:SF2">
    <property type="entry name" value="REPLICATIVE DNA HELICASE"/>
    <property type="match status" value="1"/>
</dbReference>
<dbReference type="InterPro" id="IPR006142">
    <property type="entry name" value="INTEIN"/>
</dbReference>
<evidence type="ECO:0000256" key="13">
    <source>
        <dbReference type="ARBA" id="ARBA00044940"/>
    </source>
</evidence>
<keyword evidence="10" id="KW-0651">Protein splicing</keyword>
<dbReference type="InterPro" id="IPR003587">
    <property type="entry name" value="Hint_dom_N"/>
</dbReference>
<dbReference type="InterPro" id="IPR007692">
    <property type="entry name" value="DNA_helicase_DnaB"/>
</dbReference>